<organism evidence="1 2">
    <name type="scientific">Marasmius tenuissimus</name>
    <dbReference type="NCBI Taxonomy" id="585030"/>
    <lineage>
        <taxon>Eukaryota</taxon>
        <taxon>Fungi</taxon>
        <taxon>Dikarya</taxon>
        <taxon>Basidiomycota</taxon>
        <taxon>Agaricomycotina</taxon>
        <taxon>Agaricomycetes</taxon>
        <taxon>Agaricomycetidae</taxon>
        <taxon>Agaricales</taxon>
        <taxon>Marasmiineae</taxon>
        <taxon>Marasmiaceae</taxon>
        <taxon>Marasmius</taxon>
    </lineage>
</organism>
<evidence type="ECO:0000313" key="2">
    <source>
        <dbReference type="Proteomes" id="UP001437256"/>
    </source>
</evidence>
<dbReference type="Proteomes" id="UP001437256">
    <property type="component" value="Unassembled WGS sequence"/>
</dbReference>
<proteinExistence type="predicted"/>
<evidence type="ECO:0000313" key="1">
    <source>
        <dbReference type="EMBL" id="KAL0065362.1"/>
    </source>
</evidence>
<sequence>MAASRMGAWAGGRWAQGGLGDFEAETNYLSERTDNPLPSLHGPSESFGQAEGRTAIAMSRDYALELDGLNAHGFKKAPEVLCVLYPELSASTVANLCMGSRDDLGLGF</sequence>
<keyword evidence="2" id="KW-1185">Reference proteome</keyword>
<comment type="caution">
    <text evidence="1">The sequence shown here is derived from an EMBL/GenBank/DDBJ whole genome shotgun (WGS) entry which is preliminary data.</text>
</comment>
<reference evidence="1 2" key="1">
    <citation type="submission" date="2024-05" db="EMBL/GenBank/DDBJ databases">
        <title>A draft genome resource for the thread blight pathogen Marasmius tenuissimus strain MS-2.</title>
        <authorList>
            <person name="Yulfo-Soto G.E."/>
            <person name="Baruah I.K."/>
            <person name="Amoako-Attah I."/>
            <person name="Bukari Y."/>
            <person name="Meinhardt L.W."/>
            <person name="Bailey B.A."/>
            <person name="Cohen S.P."/>
        </authorList>
    </citation>
    <scope>NUCLEOTIDE SEQUENCE [LARGE SCALE GENOMIC DNA]</scope>
    <source>
        <strain evidence="1 2">MS-2</strain>
    </source>
</reference>
<name>A0ABR2ZWE2_9AGAR</name>
<accession>A0ABR2ZWE2</accession>
<gene>
    <name evidence="1" type="ORF">AAF712_007715</name>
</gene>
<dbReference type="EMBL" id="JBBXMP010000049">
    <property type="protein sequence ID" value="KAL0065362.1"/>
    <property type="molecule type" value="Genomic_DNA"/>
</dbReference>
<protein>
    <submittedName>
        <fullName evidence="1">Uncharacterized protein</fullName>
    </submittedName>
</protein>